<name>A0A937A6K8_9BACT</name>
<organism evidence="2 3">
    <name type="scientific">Marivirga atlantica</name>
    <dbReference type="NCBI Taxonomy" id="1548457"/>
    <lineage>
        <taxon>Bacteria</taxon>
        <taxon>Pseudomonadati</taxon>
        <taxon>Bacteroidota</taxon>
        <taxon>Cytophagia</taxon>
        <taxon>Cytophagales</taxon>
        <taxon>Marivirgaceae</taxon>
        <taxon>Marivirga</taxon>
    </lineage>
</organism>
<comment type="caution">
    <text evidence="2">The sequence shown here is derived from an EMBL/GenBank/DDBJ whole genome shotgun (WGS) entry which is preliminary data.</text>
</comment>
<dbReference type="AlphaFoldDB" id="A0A937A6K8"/>
<evidence type="ECO:0000313" key="2">
    <source>
        <dbReference type="EMBL" id="MBL0764632.1"/>
    </source>
</evidence>
<protein>
    <submittedName>
        <fullName evidence="2">DUF2851 family protein</fullName>
    </submittedName>
</protein>
<dbReference type="InterPro" id="IPR021272">
    <property type="entry name" value="DUF2851"/>
</dbReference>
<evidence type="ECO:0000256" key="1">
    <source>
        <dbReference type="SAM" id="Coils"/>
    </source>
</evidence>
<proteinExistence type="predicted"/>
<keyword evidence="3" id="KW-1185">Reference proteome</keyword>
<keyword evidence="1" id="KW-0175">Coiled coil</keyword>
<evidence type="ECO:0000313" key="3">
    <source>
        <dbReference type="Proteomes" id="UP000642920"/>
    </source>
</evidence>
<feature type="coiled-coil region" evidence="1">
    <location>
        <begin position="354"/>
        <end position="381"/>
    </location>
</feature>
<dbReference type="RefSeq" id="WP_201918385.1">
    <property type="nucleotide sequence ID" value="NZ_JAERQG010000001.1"/>
</dbReference>
<dbReference type="Pfam" id="PF11013">
    <property type="entry name" value="DUF2851"/>
    <property type="match status" value="1"/>
</dbReference>
<gene>
    <name evidence="2" type="ORF">JKP34_05175</name>
</gene>
<dbReference type="Proteomes" id="UP000642920">
    <property type="component" value="Unassembled WGS sequence"/>
</dbReference>
<sequence length="418" mass="48217">MQEAFLHFIWQYQKFNSENLLTEGGDPITIFSNGQHNTNAGPDFKEARIKIGDIEWVGAVEIHLKASDWLKHKHQHDPNYENVILHVVWEADEPIEYMVDGNAIPTLSMKNKVDPGLISQYEGIISSQSVIPCAHFWPEVNSLTKYQMLEAAVIERLYEKSTKATKFQKRTQGDWEETTYFMLLSALGFKINSHAFERLATLLPYALLRKYKNNSTIVQCLLFGMAGFLDDEFEDEARVQLKKEWLFYQHKHQLKDKLSKHEWKFLRLRPANFPTVRLAQLVQIICSVDSLFTSFIKDLEIKSLKKSLSITAKDYWNEGEEMKLGTTSIENIMLNVAPPLLALYSRSIDETKYMDLALDTLEQLKGENNAITRKYVALGEQIRSAFESQGYVQLHNAYCTERKCLNCKIGVSIMNRGK</sequence>
<dbReference type="EMBL" id="JAERQG010000001">
    <property type="protein sequence ID" value="MBL0764632.1"/>
    <property type="molecule type" value="Genomic_DNA"/>
</dbReference>
<reference evidence="2" key="1">
    <citation type="submission" date="2021-01" db="EMBL/GenBank/DDBJ databases">
        <title>Marivirga sp. nov., isolated from intertidal surface sediments.</title>
        <authorList>
            <person name="Zhang M."/>
        </authorList>
    </citation>
    <scope>NUCLEOTIDE SEQUENCE</scope>
    <source>
        <strain evidence="2">SM1354</strain>
    </source>
</reference>
<accession>A0A937A6K8</accession>